<dbReference type="Pfam" id="PF12627">
    <property type="entry name" value="PolyA_pol_RNAbd"/>
    <property type="match status" value="1"/>
</dbReference>
<keyword evidence="7" id="KW-0460">Magnesium</keyword>
<protein>
    <submittedName>
        <fullName evidence="13">HD domain-containing protein</fullName>
    </submittedName>
</protein>
<keyword evidence="6" id="KW-0547">Nucleotide-binding</keyword>
<comment type="similarity">
    <text evidence="9">Belongs to the tRNA nucleotidyltransferase/poly(A) polymerase family.</text>
</comment>
<proteinExistence type="inferred from homology"/>
<evidence type="ECO:0000256" key="8">
    <source>
        <dbReference type="ARBA" id="ARBA00022884"/>
    </source>
</evidence>
<evidence type="ECO:0000256" key="9">
    <source>
        <dbReference type="RuleBase" id="RU003953"/>
    </source>
</evidence>
<dbReference type="Gene3D" id="1.10.246.80">
    <property type="match status" value="1"/>
</dbReference>
<dbReference type="InterPro" id="IPR050264">
    <property type="entry name" value="Bact_CCA-adding_enz_type3_sf"/>
</dbReference>
<dbReference type="Proteomes" id="UP000660861">
    <property type="component" value="Unassembled WGS sequence"/>
</dbReference>
<evidence type="ECO:0000313" key="13">
    <source>
        <dbReference type="EMBL" id="MBC8570343.1"/>
    </source>
</evidence>
<dbReference type="PANTHER" id="PTHR46173:SF1">
    <property type="entry name" value="CCA TRNA NUCLEOTIDYLTRANSFERASE 1, MITOCHONDRIAL"/>
    <property type="match status" value="1"/>
</dbReference>
<dbReference type="AlphaFoldDB" id="A0A926EAR7"/>
<evidence type="ECO:0000256" key="3">
    <source>
        <dbReference type="ARBA" id="ARBA00022694"/>
    </source>
</evidence>
<dbReference type="InterPro" id="IPR002646">
    <property type="entry name" value="PolA_pol_head_dom"/>
</dbReference>
<comment type="cofactor">
    <cofactor evidence="1">
        <name>Mg(2+)</name>
        <dbReference type="ChEBI" id="CHEBI:18420"/>
    </cofactor>
</comment>
<dbReference type="SUPFAM" id="SSF81891">
    <property type="entry name" value="Poly A polymerase C-terminal region-like"/>
    <property type="match status" value="1"/>
</dbReference>
<evidence type="ECO:0000256" key="5">
    <source>
        <dbReference type="ARBA" id="ARBA00022723"/>
    </source>
</evidence>
<evidence type="ECO:0000259" key="10">
    <source>
        <dbReference type="Pfam" id="PF01743"/>
    </source>
</evidence>
<comment type="caution">
    <text evidence="13">The sequence shown here is derived from an EMBL/GenBank/DDBJ whole genome shotgun (WGS) entry which is preliminary data.</text>
</comment>
<keyword evidence="3" id="KW-0819">tRNA processing</keyword>
<dbReference type="SUPFAM" id="SSF81301">
    <property type="entry name" value="Nucleotidyltransferase"/>
    <property type="match status" value="1"/>
</dbReference>
<dbReference type="GO" id="GO:0008033">
    <property type="term" value="P:tRNA processing"/>
    <property type="evidence" value="ECO:0007669"/>
    <property type="project" value="UniProtKB-KW"/>
</dbReference>
<dbReference type="Pfam" id="PF01743">
    <property type="entry name" value="PolyA_pol"/>
    <property type="match status" value="1"/>
</dbReference>
<dbReference type="RefSeq" id="WP_262397439.1">
    <property type="nucleotide sequence ID" value="NZ_JACRTC010000003.1"/>
</dbReference>
<accession>A0A926EAR7</accession>
<keyword evidence="8 9" id="KW-0694">RNA-binding</keyword>
<evidence type="ECO:0000256" key="6">
    <source>
        <dbReference type="ARBA" id="ARBA00022741"/>
    </source>
</evidence>
<dbReference type="Gene3D" id="3.30.460.10">
    <property type="entry name" value="Beta Polymerase, domain 2"/>
    <property type="match status" value="1"/>
</dbReference>
<dbReference type="GO" id="GO:0000166">
    <property type="term" value="F:nucleotide binding"/>
    <property type="evidence" value="ECO:0007669"/>
    <property type="project" value="UniProtKB-KW"/>
</dbReference>
<dbReference type="EMBL" id="JACRTC010000003">
    <property type="protein sequence ID" value="MBC8570343.1"/>
    <property type="molecule type" value="Genomic_DNA"/>
</dbReference>
<dbReference type="InterPro" id="IPR043519">
    <property type="entry name" value="NT_sf"/>
</dbReference>
<dbReference type="PANTHER" id="PTHR46173">
    <property type="entry name" value="CCA TRNA NUCLEOTIDYLTRANSFERASE 1, MITOCHONDRIAL"/>
    <property type="match status" value="1"/>
</dbReference>
<feature type="domain" description="Poly A polymerase head" evidence="10">
    <location>
        <begin position="23"/>
        <end position="145"/>
    </location>
</feature>
<dbReference type="CDD" id="cd05398">
    <property type="entry name" value="NT_ClassII-CCAase"/>
    <property type="match status" value="1"/>
</dbReference>
<keyword evidence="14" id="KW-1185">Reference proteome</keyword>
<dbReference type="GO" id="GO:0046872">
    <property type="term" value="F:metal ion binding"/>
    <property type="evidence" value="ECO:0007669"/>
    <property type="project" value="UniProtKB-KW"/>
</dbReference>
<evidence type="ECO:0000256" key="7">
    <source>
        <dbReference type="ARBA" id="ARBA00022842"/>
    </source>
</evidence>
<evidence type="ECO:0000259" key="11">
    <source>
        <dbReference type="Pfam" id="PF12627"/>
    </source>
</evidence>
<feature type="domain" description="CCA-adding enzyme C-terminal" evidence="12">
    <location>
        <begin position="300"/>
        <end position="438"/>
    </location>
</feature>
<name>A0A926EAR7_9FIRM</name>
<keyword evidence="5" id="KW-0479">Metal-binding</keyword>
<dbReference type="InterPro" id="IPR032810">
    <property type="entry name" value="CCA-adding_enz_C"/>
</dbReference>
<dbReference type="Gene3D" id="1.10.3090.10">
    <property type="entry name" value="cca-adding enzyme, domain 2"/>
    <property type="match status" value="1"/>
</dbReference>
<dbReference type="InterPro" id="IPR032828">
    <property type="entry name" value="PolyA_RNA-bd"/>
</dbReference>
<evidence type="ECO:0000256" key="4">
    <source>
        <dbReference type="ARBA" id="ARBA00022695"/>
    </source>
</evidence>
<evidence type="ECO:0000313" key="14">
    <source>
        <dbReference type="Proteomes" id="UP000660861"/>
    </source>
</evidence>
<gene>
    <name evidence="13" type="ORF">H8709_05815</name>
</gene>
<evidence type="ECO:0000256" key="1">
    <source>
        <dbReference type="ARBA" id="ARBA00001946"/>
    </source>
</evidence>
<reference evidence="13" key="1">
    <citation type="submission" date="2020-08" db="EMBL/GenBank/DDBJ databases">
        <title>Genome public.</title>
        <authorList>
            <person name="Liu C."/>
            <person name="Sun Q."/>
        </authorList>
    </citation>
    <scope>NUCLEOTIDE SEQUENCE</scope>
    <source>
        <strain evidence="13">NSJ-54</strain>
    </source>
</reference>
<feature type="domain" description="tRNA nucleotidyltransferase/poly(A) polymerase RNA and SrmB- binding" evidence="11">
    <location>
        <begin position="172"/>
        <end position="212"/>
    </location>
</feature>
<dbReference type="GO" id="GO:0016779">
    <property type="term" value="F:nucleotidyltransferase activity"/>
    <property type="evidence" value="ECO:0007669"/>
    <property type="project" value="UniProtKB-KW"/>
</dbReference>
<sequence>MTLSLPSPVAEALETLTRRGFEAYAVGGCVRDALLGKEPHDWDITTSAHPEQVLSCFGGDMVIPTGLKHGTVTVHRAGVPIEITTYRTDGSYSDNRHPDYVVFSERLEDDLARRDFTVNAMAYAPRRGLVDCFGGREDLEARVLRCVGDSRRRFAEDALRILRLLRFSSVLGFSIEEQTGAAARELGFLLKNVAAERVREELLRLLCGEHCLGVLLSFPGVLGVILPELLPCVGFDQHNPHHDFDLYTHLARAVSFIPPRPSERMAMLLHDIGKPRCYTQSSDGVGHCYGHGEISAGMAGDILARLRFSNAQREEILTLISHHDLCLPAQPKVIRRWLSRLGPETFFQLMDVRRADLHSQRRVPDPQRLAMVDEMEACARAELQSGACLTLKSLAVHGADLIALGMTPGPGLGELLRALLDGVLDGRWPNERPALLSAAQSLMKDDQ</sequence>
<evidence type="ECO:0000259" key="12">
    <source>
        <dbReference type="Pfam" id="PF13735"/>
    </source>
</evidence>
<evidence type="ECO:0000256" key="2">
    <source>
        <dbReference type="ARBA" id="ARBA00022679"/>
    </source>
</evidence>
<dbReference type="Pfam" id="PF13735">
    <property type="entry name" value="tRNA_NucTran2_2"/>
    <property type="match status" value="1"/>
</dbReference>
<keyword evidence="2 9" id="KW-0808">Transferase</keyword>
<keyword evidence="4" id="KW-0548">Nucleotidyltransferase</keyword>
<organism evidence="13 14">
    <name type="scientific">Zongyangia hominis</name>
    <dbReference type="NCBI Taxonomy" id="2763677"/>
    <lineage>
        <taxon>Bacteria</taxon>
        <taxon>Bacillati</taxon>
        <taxon>Bacillota</taxon>
        <taxon>Clostridia</taxon>
        <taxon>Eubacteriales</taxon>
        <taxon>Oscillospiraceae</taxon>
        <taxon>Zongyangia</taxon>
    </lineage>
</organism>
<dbReference type="GO" id="GO:0000049">
    <property type="term" value="F:tRNA binding"/>
    <property type="evidence" value="ECO:0007669"/>
    <property type="project" value="TreeGrafter"/>
</dbReference>